<organism evidence="3 4">
    <name type="scientific">Diploptera punctata</name>
    <name type="common">Pacific beetle cockroach</name>
    <dbReference type="NCBI Taxonomy" id="6984"/>
    <lineage>
        <taxon>Eukaryota</taxon>
        <taxon>Metazoa</taxon>
        <taxon>Ecdysozoa</taxon>
        <taxon>Arthropoda</taxon>
        <taxon>Hexapoda</taxon>
        <taxon>Insecta</taxon>
        <taxon>Pterygota</taxon>
        <taxon>Neoptera</taxon>
        <taxon>Polyneoptera</taxon>
        <taxon>Dictyoptera</taxon>
        <taxon>Blattodea</taxon>
        <taxon>Blaberoidea</taxon>
        <taxon>Blaberidae</taxon>
        <taxon>Diplopterinae</taxon>
        <taxon>Diploptera</taxon>
    </lineage>
</organism>
<feature type="region of interest" description="Disordered" evidence="1">
    <location>
        <begin position="39"/>
        <end position="67"/>
    </location>
</feature>
<feature type="chain" id="PRO_5042054257" evidence="2">
    <location>
        <begin position="32"/>
        <end position="164"/>
    </location>
</feature>
<evidence type="ECO:0000256" key="2">
    <source>
        <dbReference type="SAM" id="SignalP"/>
    </source>
</evidence>
<name>A0AAD7ZYD3_DIPPU</name>
<proteinExistence type="predicted"/>
<keyword evidence="4" id="KW-1185">Reference proteome</keyword>
<evidence type="ECO:0000313" key="3">
    <source>
        <dbReference type="EMBL" id="KAJ9588497.1"/>
    </source>
</evidence>
<reference evidence="3" key="1">
    <citation type="journal article" date="2023" name="IScience">
        <title>Live-bearing cockroach genome reveals convergent evolutionary mechanisms linked to viviparity in insects and beyond.</title>
        <authorList>
            <person name="Fouks B."/>
            <person name="Harrison M.C."/>
            <person name="Mikhailova A.A."/>
            <person name="Marchal E."/>
            <person name="English S."/>
            <person name="Carruthers M."/>
            <person name="Jennings E.C."/>
            <person name="Chiamaka E.L."/>
            <person name="Frigard R.A."/>
            <person name="Pippel M."/>
            <person name="Attardo G.M."/>
            <person name="Benoit J.B."/>
            <person name="Bornberg-Bauer E."/>
            <person name="Tobe S.S."/>
        </authorList>
    </citation>
    <scope>NUCLEOTIDE SEQUENCE</scope>
    <source>
        <strain evidence="3">Stay&amp;Tobe</strain>
    </source>
</reference>
<evidence type="ECO:0000313" key="4">
    <source>
        <dbReference type="Proteomes" id="UP001233999"/>
    </source>
</evidence>
<reference evidence="3" key="2">
    <citation type="submission" date="2023-05" db="EMBL/GenBank/DDBJ databases">
        <authorList>
            <person name="Fouks B."/>
        </authorList>
    </citation>
    <scope>NUCLEOTIDE SEQUENCE</scope>
    <source>
        <strain evidence="3">Stay&amp;Tobe</strain>
        <tissue evidence="3">Testes</tissue>
    </source>
</reference>
<protein>
    <submittedName>
        <fullName evidence="3">Uncharacterized protein</fullName>
    </submittedName>
</protein>
<comment type="caution">
    <text evidence="3">The sequence shown here is derived from an EMBL/GenBank/DDBJ whole genome shotgun (WGS) entry which is preliminary data.</text>
</comment>
<sequence>MNPRVGMIPMFSGAILMIGLLLSQQVIHVNCMTLQHVPGTGGRNSGDPAPGRSPGPPIMLDSPANHQAVSTVPIVRHRSARQLLPEEFPDDISYQESTVVSSSSNYREDVTQENTRPTLEEDEFPLERYSSGARLPDPIDSSEEESILPKNAFTIQEAKMTWTC</sequence>
<feature type="region of interest" description="Disordered" evidence="1">
    <location>
        <begin position="94"/>
        <end position="118"/>
    </location>
</feature>
<dbReference type="EMBL" id="JASPKZ010005677">
    <property type="protein sequence ID" value="KAJ9588497.1"/>
    <property type="molecule type" value="Genomic_DNA"/>
</dbReference>
<keyword evidence="2" id="KW-0732">Signal</keyword>
<feature type="signal peptide" evidence="2">
    <location>
        <begin position="1"/>
        <end position="31"/>
    </location>
</feature>
<accession>A0AAD7ZYD3</accession>
<evidence type="ECO:0000256" key="1">
    <source>
        <dbReference type="SAM" id="MobiDB-lite"/>
    </source>
</evidence>
<dbReference type="AlphaFoldDB" id="A0AAD7ZYD3"/>
<dbReference type="Proteomes" id="UP001233999">
    <property type="component" value="Unassembled WGS sequence"/>
</dbReference>
<gene>
    <name evidence="3" type="ORF">L9F63_018153</name>
</gene>